<dbReference type="SUPFAM" id="SSF50978">
    <property type="entry name" value="WD40 repeat-like"/>
    <property type="match status" value="1"/>
</dbReference>
<reference evidence="3 4" key="1">
    <citation type="submission" date="2024-02" db="EMBL/GenBank/DDBJ databases">
        <title>A draft genome for the cacao thread blight pathogen Marasmius crinis-equi.</title>
        <authorList>
            <person name="Cohen S.P."/>
            <person name="Baruah I.K."/>
            <person name="Amoako-Attah I."/>
            <person name="Bukari Y."/>
            <person name="Meinhardt L.W."/>
            <person name="Bailey B.A."/>
        </authorList>
    </citation>
    <scope>NUCLEOTIDE SEQUENCE [LARGE SCALE GENOMIC DNA]</scope>
    <source>
        <strain evidence="3 4">GH-76</strain>
    </source>
</reference>
<sequence length="343" mass="38147">MSEARDLLIQPLFTFEGDNITCLVPFDAPDGRKVIAFGSAEGVWVLYKDDVESTKHILKSKNVTQVAVHEDHGLFYVLADKSLHAYNIRALLPSASSEPVPYDVSRTRHANFVNYFSVGVQEGKPLVAYGKARESGSTLHILEPLPDRGSSSWFRIYMEYYIPIETHGFDFLKTKSAVVQGTEQYQSVNLENLDTKPIPSKEDLERAVNESLREDSRPIGAFGAGDEFLLCYTRYGLYVDQKSDITRPNPLVEWGSGVDSAALFGSYILLFGSQSIQIRDLQTGELLQDIKGEDIRGSDIRCLWNGRVARAGIGGDDHAIGVMKVDGNRHIFELVPLQAEAEV</sequence>
<dbReference type="InterPro" id="IPR036322">
    <property type="entry name" value="WD40_repeat_dom_sf"/>
</dbReference>
<dbReference type="Proteomes" id="UP001465976">
    <property type="component" value="Unassembled WGS sequence"/>
</dbReference>
<dbReference type="PROSITE" id="PS50219">
    <property type="entry name" value="CNH"/>
    <property type="match status" value="1"/>
</dbReference>
<keyword evidence="4" id="KW-1185">Reference proteome</keyword>
<evidence type="ECO:0000259" key="2">
    <source>
        <dbReference type="PROSITE" id="PS50219"/>
    </source>
</evidence>
<proteinExistence type="predicted"/>
<organism evidence="3 4">
    <name type="scientific">Marasmius crinis-equi</name>
    <dbReference type="NCBI Taxonomy" id="585013"/>
    <lineage>
        <taxon>Eukaryota</taxon>
        <taxon>Fungi</taxon>
        <taxon>Dikarya</taxon>
        <taxon>Basidiomycota</taxon>
        <taxon>Agaricomycotina</taxon>
        <taxon>Agaricomycetes</taxon>
        <taxon>Agaricomycetidae</taxon>
        <taxon>Agaricales</taxon>
        <taxon>Marasmiineae</taxon>
        <taxon>Marasmiaceae</taxon>
        <taxon>Marasmius</taxon>
    </lineage>
</organism>
<dbReference type="SMART" id="SM00036">
    <property type="entry name" value="CNH"/>
    <property type="match status" value="1"/>
</dbReference>
<keyword evidence="1" id="KW-0344">Guanine-nucleotide releasing factor</keyword>
<comment type="caution">
    <text evidence="3">The sequence shown here is derived from an EMBL/GenBank/DDBJ whole genome shotgun (WGS) entry which is preliminary data.</text>
</comment>
<evidence type="ECO:0000256" key="1">
    <source>
        <dbReference type="ARBA" id="ARBA00022658"/>
    </source>
</evidence>
<dbReference type="PANTHER" id="PTHR46572:SF1">
    <property type="entry name" value="RHO1 GUANINE NUCLEOTIDE EXCHANGE FACTOR TUS1"/>
    <property type="match status" value="1"/>
</dbReference>
<evidence type="ECO:0000313" key="3">
    <source>
        <dbReference type="EMBL" id="KAL0580866.1"/>
    </source>
</evidence>
<accession>A0ABR3G0F6</accession>
<dbReference type="InterPro" id="IPR001180">
    <property type="entry name" value="CNH_dom"/>
</dbReference>
<protein>
    <submittedName>
        <fullName evidence="3">Rho guanine nucleotide exchange factor</fullName>
    </submittedName>
</protein>
<feature type="domain" description="CNH" evidence="2">
    <location>
        <begin position="17"/>
        <end position="310"/>
    </location>
</feature>
<dbReference type="Pfam" id="PF00780">
    <property type="entry name" value="CNH"/>
    <property type="match status" value="1"/>
</dbReference>
<dbReference type="InterPro" id="IPR052233">
    <property type="entry name" value="Rho-type_GEFs"/>
</dbReference>
<name>A0ABR3G0F6_9AGAR</name>
<gene>
    <name evidence="3" type="primary">TUS1_1</name>
    <name evidence="3" type="ORF">V5O48_001158</name>
</gene>
<evidence type="ECO:0000313" key="4">
    <source>
        <dbReference type="Proteomes" id="UP001465976"/>
    </source>
</evidence>
<dbReference type="EMBL" id="JBAHYK010000021">
    <property type="protein sequence ID" value="KAL0580866.1"/>
    <property type="molecule type" value="Genomic_DNA"/>
</dbReference>
<dbReference type="PANTHER" id="PTHR46572">
    <property type="entry name" value="RHO1 GDP-GTP EXCHANGE PROTEIN 1-RELATED"/>
    <property type="match status" value="1"/>
</dbReference>